<protein>
    <submittedName>
        <fullName evidence="1">Aspartic proteinase</fullName>
        <ecNumber evidence="1">3.4.23.25</ecNumber>
    </submittedName>
</protein>
<name>A0ACC1L4N8_9FUNG</name>
<organism evidence="1 2">
    <name type="scientific">Coemansia helicoidea</name>
    <dbReference type="NCBI Taxonomy" id="1286919"/>
    <lineage>
        <taxon>Eukaryota</taxon>
        <taxon>Fungi</taxon>
        <taxon>Fungi incertae sedis</taxon>
        <taxon>Zoopagomycota</taxon>
        <taxon>Kickxellomycotina</taxon>
        <taxon>Kickxellomycetes</taxon>
        <taxon>Kickxellales</taxon>
        <taxon>Kickxellaceae</taxon>
        <taxon>Coemansia</taxon>
    </lineage>
</organism>
<evidence type="ECO:0000313" key="1">
    <source>
        <dbReference type="EMBL" id="KAJ2801088.1"/>
    </source>
</evidence>
<proteinExistence type="predicted"/>
<dbReference type="Proteomes" id="UP001140087">
    <property type="component" value="Unassembled WGS sequence"/>
</dbReference>
<dbReference type="EMBL" id="JANBUN010000834">
    <property type="protein sequence ID" value="KAJ2801088.1"/>
    <property type="molecule type" value="Genomic_DNA"/>
</dbReference>
<gene>
    <name evidence="1" type="primary">APR1_8</name>
    <name evidence="1" type="ORF">H4R21_002920</name>
</gene>
<reference evidence="1" key="1">
    <citation type="submission" date="2022-07" db="EMBL/GenBank/DDBJ databases">
        <title>Phylogenomic reconstructions and comparative analyses of Kickxellomycotina fungi.</title>
        <authorList>
            <person name="Reynolds N.K."/>
            <person name="Stajich J.E."/>
            <person name="Barry K."/>
            <person name="Grigoriev I.V."/>
            <person name="Crous P."/>
            <person name="Smith M.E."/>
        </authorList>
    </citation>
    <scope>NUCLEOTIDE SEQUENCE</scope>
    <source>
        <strain evidence="1">BCRC 34780</strain>
    </source>
</reference>
<dbReference type="EC" id="3.4.23.25" evidence="1"/>
<sequence length="400" mass="43757">MKVSLGLAALGLLAACHEAAAAALTIPIKKIREAPEETMLRLANTRRYVAQKYFGWDSGAAREQVVLAKADGSTVSKVPITNYMDTQYYGEIGIGTPPQKFNVLFDTASSNLWVPSVDCKSTGCSNHNKYNHTQSSSYARIGTPIYLPFGSDSLEGYLSEDTLTVGGISVSRQQLAEATKELGPSFESSRFDGVLGLGYEITPGTDMVPPFSNMVNQQLLKEPMFSLYLSHMANGNDGELILGGYNSQHFMGDLKWVPVYRPGHWQVELQGVRLGNDDLPVSPLGAVFDTGSSMLVMPTKVANYLNEKIGAKKNSAGQYTVLCGTVPSLPSLSLMFGGIRYILDARDYVLYVEGECISGFMGVDTSDPFRQPWIIGDIFLRKFYTVYDMGNYRVGFALAR</sequence>
<comment type="caution">
    <text evidence="1">The sequence shown here is derived from an EMBL/GenBank/DDBJ whole genome shotgun (WGS) entry which is preliminary data.</text>
</comment>
<accession>A0ACC1L4N8</accession>
<keyword evidence="2" id="KW-1185">Reference proteome</keyword>
<keyword evidence="1" id="KW-0378">Hydrolase</keyword>
<evidence type="ECO:0000313" key="2">
    <source>
        <dbReference type="Proteomes" id="UP001140087"/>
    </source>
</evidence>